<keyword evidence="2" id="KW-1185">Reference proteome</keyword>
<gene>
    <name evidence="1" type="ORF">HGM15179_008582</name>
</gene>
<proteinExistence type="predicted"/>
<name>A0A8K1LLT3_9PASS</name>
<reference evidence="1" key="1">
    <citation type="submission" date="2019-04" db="EMBL/GenBank/DDBJ databases">
        <title>Genome assembly of Zosterops borbonicus 15179.</title>
        <authorList>
            <person name="Leroy T."/>
            <person name="Anselmetti Y."/>
            <person name="Tilak M.-K."/>
            <person name="Nabholz B."/>
        </authorList>
    </citation>
    <scope>NUCLEOTIDE SEQUENCE</scope>
    <source>
        <strain evidence="1">HGM_15179</strain>
        <tissue evidence="1">Muscle</tissue>
    </source>
</reference>
<evidence type="ECO:0000313" key="2">
    <source>
        <dbReference type="Proteomes" id="UP000796761"/>
    </source>
</evidence>
<dbReference type="Proteomes" id="UP000796761">
    <property type="component" value="Unassembled WGS sequence"/>
</dbReference>
<organism evidence="1 2">
    <name type="scientific">Zosterops borbonicus</name>
    <dbReference type="NCBI Taxonomy" id="364589"/>
    <lineage>
        <taxon>Eukaryota</taxon>
        <taxon>Metazoa</taxon>
        <taxon>Chordata</taxon>
        <taxon>Craniata</taxon>
        <taxon>Vertebrata</taxon>
        <taxon>Euteleostomi</taxon>
        <taxon>Archelosauria</taxon>
        <taxon>Archosauria</taxon>
        <taxon>Dinosauria</taxon>
        <taxon>Saurischia</taxon>
        <taxon>Theropoda</taxon>
        <taxon>Coelurosauria</taxon>
        <taxon>Aves</taxon>
        <taxon>Neognathae</taxon>
        <taxon>Neoaves</taxon>
        <taxon>Telluraves</taxon>
        <taxon>Australaves</taxon>
        <taxon>Passeriformes</taxon>
        <taxon>Sylvioidea</taxon>
        <taxon>Zosteropidae</taxon>
        <taxon>Zosterops</taxon>
    </lineage>
</organism>
<accession>A0A8K1LLT3</accession>
<evidence type="ECO:0000313" key="1">
    <source>
        <dbReference type="EMBL" id="TRZ18527.1"/>
    </source>
</evidence>
<dbReference type="AlphaFoldDB" id="A0A8K1LLT3"/>
<dbReference type="EMBL" id="SWJQ01000220">
    <property type="protein sequence ID" value="TRZ18527.1"/>
    <property type="molecule type" value="Genomic_DNA"/>
</dbReference>
<sequence length="125" mass="13802">MGQEGLLDMIAWFQVLPFKPGDKFSHSNGKRRGLLYLARLVMEHGQGLRALAEAGDSLEEDVEGTQGMGVMAQHCSQCLDQPDQLLLCAVCAPLCDVRMEKGLEGKLRAFGLSSLEEIERWPHCS</sequence>
<comment type="caution">
    <text evidence="1">The sequence shown here is derived from an EMBL/GenBank/DDBJ whole genome shotgun (WGS) entry which is preliminary data.</text>
</comment>
<protein>
    <submittedName>
        <fullName evidence="1">Uncharacterized protein</fullName>
    </submittedName>
</protein>